<dbReference type="PANTHER" id="PTHR10024:SF383">
    <property type="entry name" value="C2 DOMAIN-CONTAINING PROTEIN"/>
    <property type="match status" value="1"/>
</dbReference>
<dbReference type="InterPro" id="IPR035892">
    <property type="entry name" value="C2_domain_sf"/>
</dbReference>
<reference evidence="3" key="1">
    <citation type="journal article" date="2023" name="Mol. Biol. Evol.">
        <title>Third-Generation Sequencing Reveals the Adaptive Role of the Epigenome in Three Deep-Sea Polychaetes.</title>
        <authorList>
            <person name="Perez M."/>
            <person name="Aroh O."/>
            <person name="Sun Y."/>
            <person name="Lan Y."/>
            <person name="Juniper S.K."/>
            <person name="Young C.R."/>
            <person name="Angers B."/>
            <person name="Qian P.Y."/>
        </authorList>
    </citation>
    <scope>NUCLEOTIDE SEQUENCE</scope>
    <source>
        <strain evidence="3">R07B-5</strain>
    </source>
</reference>
<feature type="domain" description="C2" evidence="2">
    <location>
        <begin position="74"/>
        <end position="193"/>
    </location>
</feature>
<dbReference type="Proteomes" id="UP001209878">
    <property type="component" value="Unassembled WGS sequence"/>
</dbReference>
<dbReference type="GO" id="GO:0001786">
    <property type="term" value="F:phosphatidylserine binding"/>
    <property type="evidence" value="ECO:0007669"/>
    <property type="project" value="TreeGrafter"/>
</dbReference>
<protein>
    <recommendedName>
        <fullName evidence="2">C2 domain-containing protein</fullName>
    </recommendedName>
</protein>
<keyword evidence="4" id="KW-1185">Reference proteome</keyword>
<proteinExistence type="predicted"/>
<name>A0AAD9PFM6_RIDPI</name>
<dbReference type="GO" id="GO:0000149">
    <property type="term" value="F:SNARE binding"/>
    <property type="evidence" value="ECO:0007669"/>
    <property type="project" value="TreeGrafter"/>
</dbReference>
<dbReference type="GO" id="GO:0030276">
    <property type="term" value="F:clathrin binding"/>
    <property type="evidence" value="ECO:0007669"/>
    <property type="project" value="TreeGrafter"/>
</dbReference>
<accession>A0AAD9PFM6</accession>
<evidence type="ECO:0000313" key="3">
    <source>
        <dbReference type="EMBL" id="KAK2193927.1"/>
    </source>
</evidence>
<sequence>MSTVSASIEDMSADSLGDSMLLTQGPMPGRVRRRTSMQDALDFTKINAQLYEKETVPSPDPVTGKFGSINEEDNHGSINFSLSYSPEQGLLTVRLVQARDLVPCDFSGTADPYCRLCLLPNSKPQLQSKVHKKTLSPEFSEEFIFDIASSQLTSLTLEILIYDFDHFSRDECIGQIHLPLSGIDLSEKVTLWKSIAVYNQTELKNDDLGDVMLSLSYLTSAERLTVAVLKARNLHFPEEMKHTSNPFVKVTLSCPGKKPKKKKTSTIRNCMNPMWNEAIVFSLSRGMLADTIVEITVVNDNLLGANEPIGHVVIGSNTAGEELGHWNDMINSKTAMARWHHLAGFSADMRRGSSQ</sequence>
<dbReference type="GO" id="GO:0005544">
    <property type="term" value="F:calcium-dependent phospholipid binding"/>
    <property type="evidence" value="ECO:0007669"/>
    <property type="project" value="TreeGrafter"/>
</dbReference>
<dbReference type="GO" id="GO:0070382">
    <property type="term" value="C:exocytic vesicle"/>
    <property type="evidence" value="ECO:0007669"/>
    <property type="project" value="TreeGrafter"/>
</dbReference>
<dbReference type="InterPro" id="IPR000008">
    <property type="entry name" value="C2_dom"/>
</dbReference>
<dbReference type="InterPro" id="IPR001565">
    <property type="entry name" value="Synaptotagmin"/>
</dbReference>
<dbReference type="CDD" id="cd00276">
    <property type="entry name" value="C2B_Synaptotagmin"/>
    <property type="match status" value="1"/>
</dbReference>
<dbReference type="PANTHER" id="PTHR10024">
    <property type="entry name" value="SYNAPTOTAGMIN"/>
    <property type="match status" value="1"/>
</dbReference>
<dbReference type="GO" id="GO:0005509">
    <property type="term" value="F:calcium ion binding"/>
    <property type="evidence" value="ECO:0007669"/>
    <property type="project" value="TreeGrafter"/>
</dbReference>
<gene>
    <name evidence="3" type="ORF">NP493_6g10007</name>
</gene>
<dbReference type="AlphaFoldDB" id="A0AAD9PFM6"/>
<evidence type="ECO:0000256" key="1">
    <source>
        <dbReference type="ARBA" id="ARBA00022737"/>
    </source>
</evidence>
<dbReference type="SUPFAM" id="SSF49562">
    <property type="entry name" value="C2 domain (Calcium/lipid-binding domain, CaLB)"/>
    <property type="match status" value="2"/>
</dbReference>
<keyword evidence="1" id="KW-0677">Repeat</keyword>
<feature type="domain" description="C2" evidence="2">
    <location>
        <begin position="207"/>
        <end position="340"/>
    </location>
</feature>
<dbReference type="Gene3D" id="2.60.40.150">
    <property type="entry name" value="C2 domain"/>
    <property type="match status" value="2"/>
</dbReference>
<dbReference type="EMBL" id="JAODUO010000005">
    <property type="protein sequence ID" value="KAK2193927.1"/>
    <property type="molecule type" value="Genomic_DNA"/>
</dbReference>
<dbReference type="PRINTS" id="PR00360">
    <property type="entry name" value="C2DOMAIN"/>
</dbReference>
<dbReference type="GO" id="GO:0017156">
    <property type="term" value="P:calcium-ion regulated exocytosis"/>
    <property type="evidence" value="ECO:0007669"/>
    <property type="project" value="TreeGrafter"/>
</dbReference>
<comment type="caution">
    <text evidence="3">The sequence shown here is derived from an EMBL/GenBank/DDBJ whole genome shotgun (WGS) entry which is preliminary data.</text>
</comment>
<dbReference type="Pfam" id="PF00168">
    <property type="entry name" value="C2"/>
    <property type="match status" value="2"/>
</dbReference>
<evidence type="ECO:0000313" key="4">
    <source>
        <dbReference type="Proteomes" id="UP001209878"/>
    </source>
</evidence>
<dbReference type="GO" id="GO:0005886">
    <property type="term" value="C:plasma membrane"/>
    <property type="evidence" value="ECO:0007669"/>
    <property type="project" value="TreeGrafter"/>
</dbReference>
<dbReference type="PRINTS" id="PR00399">
    <property type="entry name" value="SYNAPTOTAGMN"/>
</dbReference>
<organism evidence="3 4">
    <name type="scientific">Ridgeia piscesae</name>
    <name type="common">Tubeworm</name>
    <dbReference type="NCBI Taxonomy" id="27915"/>
    <lineage>
        <taxon>Eukaryota</taxon>
        <taxon>Metazoa</taxon>
        <taxon>Spiralia</taxon>
        <taxon>Lophotrochozoa</taxon>
        <taxon>Annelida</taxon>
        <taxon>Polychaeta</taxon>
        <taxon>Sedentaria</taxon>
        <taxon>Canalipalpata</taxon>
        <taxon>Sabellida</taxon>
        <taxon>Siboglinidae</taxon>
        <taxon>Ridgeia</taxon>
    </lineage>
</organism>
<evidence type="ECO:0000259" key="2">
    <source>
        <dbReference type="PROSITE" id="PS50004"/>
    </source>
</evidence>
<dbReference type="SMART" id="SM00239">
    <property type="entry name" value="C2"/>
    <property type="match status" value="2"/>
</dbReference>
<dbReference type="PROSITE" id="PS50004">
    <property type="entry name" value="C2"/>
    <property type="match status" value="2"/>
</dbReference>